<keyword evidence="9" id="KW-1185">Reference proteome</keyword>
<dbReference type="Pfam" id="PF06783">
    <property type="entry name" value="UPF0239"/>
    <property type="match status" value="1"/>
</dbReference>
<reference evidence="8 9" key="1">
    <citation type="submission" date="2017-06" db="EMBL/GenBank/DDBJ databases">
        <title>A platform for efficient transgenesis in Macrostomum lignano, a flatworm model organism for stem cell research.</title>
        <authorList>
            <person name="Berezikov E."/>
        </authorList>
    </citation>
    <scope>NUCLEOTIDE SEQUENCE [LARGE SCALE GENOMIC DNA]</scope>
    <source>
        <strain evidence="8">DV1</strain>
        <tissue evidence="8">Whole organism</tissue>
    </source>
</reference>
<dbReference type="GO" id="GO:0016020">
    <property type="term" value="C:membrane"/>
    <property type="evidence" value="ECO:0007669"/>
    <property type="project" value="UniProtKB-SubCell"/>
</dbReference>
<evidence type="ECO:0000256" key="5">
    <source>
        <dbReference type="ARBA" id="ARBA00023136"/>
    </source>
</evidence>
<dbReference type="InterPro" id="IPR009621">
    <property type="entry name" value="UPF0239"/>
</dbReference>
<comment type="caution">
    <text evidence="8">The sequence shown here is derived from an EMBL/GenBank/DDBJ whole genome shotgun (WGS) entry which is preliminary data.</text>
</comment>
<dbReference type="EMBL" id="NIVC01001894">
    <property type="protein sequence ID" value="PAA62855.1"/>
    <property type="molecule type" value="Genomic_DNA"/>
</dbReference>
<evidence type="ECO:0000256" key="6">
    <source>
        <dbReference type="SAM" id="MobiDB-lite"/>
    </source>
</evidence>
<gene>
    <name evidence="8" type="ORF">BOX15_Mlig011651g1</name>
</gene>
<feature type="region of interest" description="Disordered" evidence="6">
    <location>
        <begin position="47"/>
        <end position="100"/>
    </location>
</feature>
<evidence type="ECO:0000313" key="9">
    <source>
        <dbReference type="Proteomes" id="UP000215902"/>
    </source>
</evidence>
<evidence type="ECO:0000256" key="4">
    <source>
        <dbReference type="ARBA" id="ARBA00022989"/>
    </source>
</evidence>
<feature type="transmembrane region" description="Helical" evidence="7">
    <location>
        <begin position="25"/>
        <end position="43"/>
    </location>
</feature>
<evidence type="ECO:0000256" key="1">
    <source>
        <dbReference type="ARBA" id="ARBA00004167"/>
    </source>
</evidence>
<evidence type="ECO:0000256" key="3">
    <source>
        <dbReference type="ARBA" id="ARBA00022692"/>
    </source>
</evidence>
<accession>A0A267EMS6</accession>
<keyword evidence="5 7" id="KW-0472">Membrane</keyword>
<proteinExistence type="inferred from homology"/>
<evidence type="ECO:0000256" key="7">
    <source>
        <dbReference type="SAM" id="Phobius"/>
    </source>
</evidence>
<feature type="non-terminal residue" evidence="8">
    <location>
        <position position="1"/>
    </location>
</feature>
<evidence type="ECO:0000313" key="8">
    <source>
        <dbReference type="EMBL" id="PAA62855.1"/>
    </source>
</evidence>
<name>A0A267EMS6_9PLAT</name>
<comment type="subcellular location">
    <subcellularLocation>
        <location evidence="1">Membrane</location>
        <topology evidence="1">Single-pass membrane protein</topology>
    </subcellularLocation>
</comment>
<feature type="compositionally biased region" description="Low complexity" evidence="6">
    <location>
        <begin position="70"/>
        <end position="81"/>
    </location>
</feature>
<dbReference type="Proteomes" id="UP000215902">
    <property type="component" value="Unassembled WGS sequence"/>
</dbReference>
<evidence type="ECO:0000256" key="2">
    <source>
        <dbReference type="ARBA" id="ARBA00006839"/>
    </source>
</evidence>
<feature type="compositionally biased region" description="Basic residues" evidence="6">
    <location>
        <begin position="85"/>
        <end position="100"/>
    </location>
</feature>
<protein>
    <submittedName>
        <fullName evidence="8">Uncharacterized protein</fullName>
    </submittedName>
</protein>
<keyword evidence="3 7" id="KW-0812">Transmembrane</keyword>
<sequence>AAMPDQDSSLFIPPATWYELLSDRALLIGALFQLACLLALFCLPPAASSDTASMGEADEAEDGGSVGNSTAGTRPATATAGHVSNNRKQHLAAAQKKKRR</sequence>
<comment type="similarity">
    <text evidence="2">Belongs to the UPF0239 family.</text>
</comment>
<organism evidence="8 9">
    <name type="scientific">Macrostomum lignano</name>
    <dbReference type="NCBI Taxonomy" id="282301"/>
    <lineage>
        <taxon>Eukaryota</taxon>
        <taxon>Metazoa</taxon>
        <taxon>Spiralia</taxon>
        <taxon>Lophotrochozoa</taxon>
        <taxon>Platyhelminthes</taxon>
        <taxon>Rhabditophora</taxon>
        <taxon>Macrostomorpha</taxon>
        <taxon>Macrostomida</taxon>
        <taxon>Macrostomidae</taxon>
        <taxon>Macrostomum</taxon>
    </lineage>
</organism>
<dbReference type="AlphaFoldDB" id="A0A267EMS6"/>
<keyword evidence="4 7" id="KW-1133">Transmembrane helix</keyword>